<protein>
    <submittedName>
        <fullName evidence="1">Uncharacterized protein</fullName>
    </submittedName>
</protein>
<dbReference type="AlphaFoldDB" id="A0A0F9I9N4"/>
<evidence type="ECO:0000313" key="1">
    <source>
        <dbReference type="EMBL" id="KKL90525.1"/>
    </source>
</evidence>
<dbReference type="EMBL" id="LAZR01019986">
    <property type="protein sequence ID" value="KKL90525.1"/>
    <property type="molecule type" value="Genomic_DNA"/>
</dbReference>
<accession>A0A0F9I9N4</accession>
<sequence>MDKEYIERKIKNCKELILHANSKAQAEIYQGYLDYWKSSYIPKPKKQTTKKPDIKEAVKAFKLEFPTKKSHYKRDNKKYRTKAFKEFLKSYK</sequence>
<name>A0A0F9I9N4_9ZZZZ</name>
<comment type="caution">
    <text evidence="1">The sequence shown here is derived from an EMBL/GenBank/DDBJ whole genome shotgun (WGS) entry which is preliminary data.</text>
</comment>
<reference evidence="1" key="1">
    <citation type="journal article" date="2015" name="Nature">
        <title>Complex archaea that bridge the gap between prokaryotes and eukaryotes.</title>
        <authorList>
            <person name="Spang A."/>
            <person name="Saw J.H."/>
            <person name="Jorgensen S.L."/>
            <person name="Zaremba-Niedzwiedzka K."/>
            <person name="Martijn J."/>
            <person name="Lind A.E."/>
            <person name="van Eijk R."/>
            <person name="Schleper C."/>
            <person name="Guy L."/>
            <person name="Ettema T.J."/>
        </authorList>
    </citation>
    <scope>NUCLEOTIDE SEQUENCE</scope>
</reference>
<organism evidence="1">
    <name type="scientific">marine sediment metagenome</name>
    <dbReference type="NCBI Taxonomy" id="412755"/>
    <lineage>
        <taxon>unclassified sequences</taxon>
        <taxon>metagenomes</taxon>
        <taxon>ecological metagenomes</taxon>
    </lineage>
</organism>
<proteinExistence type="predicted"/>
<gene>
    <name evidence="1" type="ORF">LCGC14_1903830</name>
</gene>